<evidence type="ECO:0000313" key="2">
    <source>
        <dbReference type="Proteomes" id="UP000077266"/>
    </source>
</evidence>
<dbReference type="Proteomes" id="UP000077266">
    <property type="component" value="Unassembled WGS sequence"/>
</dbReference>
<keyword evidence="2" id="KW-1185">Reference proteome</keyword>
<dbReference type="AlphaFoldDB" id="A0A165LCD4"/>
<proteinExistence type="predicted"/>
<reference evidence="1 2" key="1">
    <citation type="journal article" date="2016" name="Mol. Biol. Evol.">
        <title>Comparative Genomics of Early-Diverging Mushroom-Forming Fungi Provides Insights into the Origins of Lignocellulose Decay Capabilities.</title>
        <authorList>
            <person name="Nagy L.G."/>
            <person name="Riley R."/>
            <person name="Tritt A."/>
            <person name="Adam C."/>
            <person name="Daum C."/>
            <person name="Floudas D."/>
            <person name="Sun H."/>
            <person name="Yadav J.S."/>
            <person name="Pangilinan J."/>
            <person name="Larsson K.H."/>
            <person name="Matsuura K."/>
            <person name="Barry K."/>
            <person name="Labutti K."/>
            <person name="Kuo R."/>
            <person name="Ohm R.A."/>
            <person name="Bhattacharya S.S."/>
            <person name="Shirouzu T."/>
            <person name="Yoshinaga Y."/>
            <person name="Martin F.M."/>
            <person name="Grigoriev I.V."/>
            <person name="Hibbett D.S."/>
        </authorList>
    </citation>
    <scope>NUCLEOTIDE SEQUENCE [LARGE SCALE GENOMIC DNA]</scope>
    <source>
        <strain evidence="1 2">HHB12029</strain>
    </source>
</reference>
<dbReference type="OrthoDB" id="3134980at2759"/>
<name>A0A165LCD4_EXIGL</name>
<evidence type="ECO:0000313" key="1">
    <source>
        <dbReference type="EMBL" id="KZV97673.1"/>
    </source>
</evidence>
<sequence length="76" mass="8736">MCYDIFDGRLHTTCGHFDPMSSSRRDCYRANCAFSSRHDPRCRSAMCAQKLQPPLQNPIRMSPAKCSTCVQRSYSR</sequence>
<organism evidence="1 2">
    <name type="scientific">Exidia glandulosa HHB12029</name>
    <dbReference type="NCBI Taxonomy" id="1314781"/>
    <lineage>
        <taxon>Eukaryota</taxon>
        <taxon>Fungi</taxon>
        <taxon>Dikarya</taxon>
        <taxon>Basidiomycota</taxon>
        <taxon>Agaricomycotina</taxon>
        <taxon>Agaricomycetes</taxon>
        <taxon>Auriculariales</taxon>
        <taxon>Exidiaceae</taxon>
        <taxon>Exidia</taxon>
    </lineage>
</organism>
<protein>
    <submittedName>
        <fullName evidence="1">Uncharacterized protein</fullName>
    </submittedName>
</protein>
<gene>
    <name evidence="1" type="ORF">EXIGLDRAFT_642022</name>
</gene>
<dbReference type="EMBL" id="KV425927">
    <property type="protein sequence ID" value="KZV97673.1"/>
    <property type="molecule type" value="Genomic_DNA"/>
</dbReference>
<accession>A0A165LCD4</accession>
<dbReference type="InParanoid" id="A0A165LCD4"/>